<evidence type="ECO:0000256" key="2">
    <source>
        <dbReference type="ARBA" id="ARBA00022553"/>
    </source>
</evidence>
<dbReference type="PANTHER" id="PTHR43775:SF37">
    <property type="entry name" value="SI:DKEY-61P9.11"/>
    <property type="match status" value="1"/>
</dbReference>
<keyword evidence="4" id="KW-0808">Transferase</keyword>
<keyword evidence="1" id="KW-0596">Phosphopantetheine</keyword>
<dbReference type="SMART" id="SM00827">
    <property type="entry name" value="PKS_AT"/>
    <property type="match status" value="1"/>
</dbReference>
<dbReference type="InterPro" id="IPR001227">
    <property type="entry name" value="Ac_transferase_dom_sf"/>
</dbReference>
<dbReference type="InterPro" id="IPR050091">
    <property type="entry name" value="PKS_NRPS_Biosynth_Enz"/>
</dbReference>
<proteinExistence type="predicted"/>
<dbReference type="Proteomes" id="UP000494363">
    <property type="component" value="Unassembled WGS sequence"/>
</dbReference>
<evidence type="ECO:0000313" key="4">
    <source>
        <dbReference type="EMBL" id="CAB3765785.1"/>
    </source>
</evidence>
<accession>A0A6J5EL82</accession>
<protein>
    <submittedName>
        <fullName evidence="4">Polyketide biosynthesis acyltransferase PksD</fullName>
        <ecNumber evidence="4">2.3.1.-</ecNumber>
    </submittedName>
</protein>
<dbReference type="Pfam" id="PF00698">
    <property type="entry name" value="Acyl_transf_1"/>
    <property type="match status" value="1"/>
</dbReference>
<keyword evidence="4" id="KW-0012">Acyltransferase</keyword>
<gene>
    <name evidence="4" type="primary">pksD</name>
    <name evidence="4" type="ORF">LMG29542_05230</name>
</gene>
<sequence length="315" mass="34309">MPSHRTVFMFSGQGSQYFQMGRQLHDAHPVFRHWMTRLDVLAQRLAGVSVVNAMFAGKPADPFDRTLHTHPAIFIVEYALAQCLISEGIEPDLTLGASLGSFAAAVCAGSLAVEDALAAVIEQARSFEASCERGGMIAVLEDRALHDDGPLTGLGELAADNFSGHFALAAPQARLPDIEAALRVREISYQRLAVSFAYHSRWIESAQPHFNAVMRSIPTRTPTLPVICCAQAKQLDVLPDGFFWQVVREPIRLRDTITGLERSGASRFIDVGPSGSMATFVKYALPASSASTFHAVLTPYRRDLDNLAALRSLTT</sequence>
<name>A0A6J5EL82_9BURK</name>
<dbReference type="GO" id="GO:0004312">
    <property type="term" value="F:fatty acid synthase activity"/>
    <property type="evidence" value="ECO:0007669"/>
    <property type="project" value="TreeGrafter"/>
</dbReference>
<dbReference type="EMBL" id="CADIKH010000028">
    <property type="protein sequence ID" value="CAB3765785.1"/>
    <property type="molecule type" value="Genomic_DNA"/>
</dbReference>
<dbReference type="PANTHER" id="PTHR43775">
    <property type="entry name" value="FATTY ACID SYNTHASE"/>
    <property type="match status" value="1"/>
</dbReference>
<dbReference type="EC" id="2.3.1.-" evidence="4"/>
<organism evidence="4 5">
    <name type="scientific">Paraburkholderia humisilvae</name>
    <dbReference type="NCBI Taxonomy" id="627669"/>
    <lineage>
        <taxon>Bacteria</taxon>
        <taxon>Pseudomonadati</taxon>
        <taxon>Pseudomonadota</taxon>
        <taxon>Betaproteobacteria</taxon>
        <taxon>Burkholderiales</taxon>
        <taxon>Burkholderiaceae</taxon>
        <taxon>Paraburkholderia</taxon>
    </lineage>
</organism>
<reference evidence="4 5" key="1">
    <citation type="submission" date="2020-04" db="EMBL/GenBank/DDBJ databases">
        <authorList>
            <person name="De Canck E."/>
        </authorList>
    </citation>
    <scope>NUCLEOTIDE SEQUENCE [LARGE SCALE GENOMIC DNA]</scope>
    <source>
        <strain evidence="4 5">LMG 29542</strain>
    </source>
</reference>
<keyword evidence="5" id="KW-1185">Reference proteome</keyword>
<evidence type="ECO:0000256" key="1">
    <source>
        <dbReference type="ARBA" id="ARBA00022450"/>
    </source>
</evidence>
<evidence type="ECO:0000259" key="3">
    <source>
        <dbReference type="SMART" id="SM00827"/>
    </source>
</evidence>
<dbReference type="Gene3D" id="3.40.366.10">
    <property type="entry name" value="Malonyl-Coenzyme A Acyl Carrier Protein, domain 2"/>
    <property type="match status" value="1"/>
</dbReference>
<dbReference type="GO" id="GO:0006633">
    <property type="term" value="P:fatty acid biosynthetic process"/>
    <property type="evidence" value="ECO:0007669"/>
    <property type="project" value="TreeGrafter"/>
</dbReference>
<dbReference type="AlphaFoldDB" id="A0A6J5EL82"/>
<keyword evidence="2" id="KW-0597">Phosphoprotein</keyword>
<dbReference type="InterPro" id="IPR014043">
    <property type="entry name" value="Acyl_transferase_dom"/>
</dbReference>
<dbReference type="InterPro" id="IPR016035">
    <property type="entry name" value="Acyl_Trfase/lysoPLipase"/>
</dbReference>
<dbReference type="SUPFAM" id="SSF52151">
    <property type="entry name" value="FabD/lysophospholipase-like"/>
    <property type="match status" value="1"/>
</dbReference>
<evidence type="ECO:0000313" key="5">
    <source>
        <dbReference type="Proteomes" id="UP000494363"/>
    </source>
</evidence>
<feature type="domain" description="Malonyl-CoA:ACP transacylase (MAT)" evidence="3">
    <location>
        <begin position="9"/>
        <end position="304"/>
    </location>
</feature>